<evidence type="ECO:0000259" key="2">
    <source>
        <dbReference type="PROSITE" id="PS50017"/>
    </source>
</evidence>
<comment type="caution">
    <text evidence="3">The sequence shown here is derived from an EMBL/GenBank/DDBJ whole genome shotgun (WGS) entry which is preliminary data.</text>
</comment>
<dbReference type="Gene3D" id="1.10.533.10">
    <property type="entry name" value="Death Domain, Fas"/>
    <property type="match status" value="1"/>
</dbReference>
<dbReference type="InterPro" id="IPR000488">
    <property type="entry name" value="Death_dom"/>
</dbReference>
<accession>A0A8K0G4M1</accession>
<dbReference type="Proteomes" id="UP000801492">
    <property type="component" value="Unassembled WGS sequence"/>
</dbReference>
<dbReference type="SUPFAM" id="SSF47986">
    <property type="entry name" value="DEATH domain"/>
    <property type="match status" value="1"/>
</dbReference>
<dbReference type="CDD" id="cd01670">
    <property type="entry name" value="Death"/>
    <property type="match status" value="1"/>
</dbReference>
<dbReference type="GO" id="GO:0007165">
    <property type="term" value="P:signal transduction"/>
    <property type="evidence" value="ECO:0007669"/>
    <property type="project" value="InterPro"/>
</dbReference>
<evidence type="ECO:0000313" key="4">
    <source>
        <dbReference type="Proteomes" id="UP000801492"/>
    </source>
</evidence>
<feature type="domain" description="Death" evidence="2">
    <location>
        <begin position="112"/>
        <end position="197"/>
    </location>
</feature>
<proteinExistence type="predicted"/>
<feature type="compositionally biased region" description="Basic and acidic residues" evidence="1">
    <location>
        <begin position="20"/>
        <end position="35"/>
    </location>
</feature>
<name>A0A8K0G4M1_IGNLU</name>
<sequence>MASQQYNVEDLTTDACPSPPREDEQTSHTEFKNRTSPDSTSNLKNKKKKPKTKKISTQVANVININNSNGIHIGSNFTINMGKPQKEEKIVEEEIVKTEAICKLLQDTNPVTKEIISFVSEYIGKNWRIVARKLGYSEGQIDQHYEKNFVIGIREVVYQILLDWIQNKPLEAKVGILCTVLWNAPEKDVVQRMANEYDSNKY</sequence>
<keyword evidence="4" id="KW-1185">Reference proteome</keyword>
<evidence type="ECO:0000313" key="3">
    <source>
        <dbReference type="EMBL" id="KAF2885794.1"/>
    </source>
</evidence>
<reference evidence="3" key="1">
    <citation type="submission" date="2019-08" db="EMBL/GenBank/DDBJ databases">
        <title>The genome of the North American firefly Photinus pyralis.</title>
        <authorList>
            <consortium name="Photinus pyralis genome working group"/>
            <person name="Fallon T.R."/>
            <person name="Sander Lower S.E."/>
            <person name="Weng J.-K."/>
        </authorList>
    </citation>
    <scope>NUCLEOTIDE SEQUENCE</scope>
    <source>
        <strain evidence="3">TRF0915ILg1</strain>
        <tissue evidence="3">Whole body</tissue>
    </source>
</reference>
<evidence type="ECO:0000256" key="1">
    <source>
        <dbReference type="SAM" id="MobiDB-lite"/>
    </source>
</evidence>
<dbReference type="AlphaFoldDB" id="A0A8K0G4M1"/>
<dbReference type="InterPro" id="IPR011029">
    <property type="entry name" value="DEATH-like_dom_sf"/>
</dbReference>
<dbReference type="OrthoDB" id="535509at2759"/>
<gene>
    <name evidence="3" type="ORF">ILUMI_20377</name>
</gene>
<dbReference type="EMBL" id="VTPC01089649">
    <property type="protein sequence ID" value="KAF2885794.1"/>
    <property type="molecule type" value="Genomic_DNA"/>
</dbReference>
<feature type="compositionally biased region" description="Basic residues" evidence="1">
    <location>
        <begin position="44"/>
        <end position="54"/>
    </location>
</feature>
<organism evidence="3 4">
    <name type="scientific">Ignelater luminosus</name>
    <name type="common">Cucubano</name>
    <name type="synonym">Pyrophorus luminosus</name>
    <dbReference type="NCBI Taxonomy" id="2038154"/>
    <lineage>
        <taxon>Eukaryota</taxon>
        <taxon>Metazoa</taxon>
        <taxon>Ecdysozoa</taxon>
        <taxon>Arthropoda</taxon>
        <taxon>Hexapoda</taxon>
        <taxon>Insecta</taxon>
        <taxon>Pterygota</taxon>
        <taxon>Neoptera</taxon>
        <taxon>Endopterygota</taxon>
        <taxon>Coleoptera</taxon>
        <taxon>Polyphaga</taxon>
        <taxon>Elateriformia</taxon>
        <taxon>Elateroidea</taxon>
        <taxon>Elateridae</taxon>
        <taxon>Agrypninae</taxon>
        <taxon>Pyrophorini</taxon>
        <taxon>Ignelater</taxon>
    </lineage>
</organism>
<dbReference type="PROSITE" id="PS50017">
    <property type="entry name" value="DEATH_DOMAIN"/>
    <property type="match status" value="1"/>
</dbReference>
<dbReference type="Pfam" id="PF00531">
    <property type="entry name" value="Death"/>
    <property type="match status" value="1"/>
</dbReference>
<feature type="region of interest" description="Disordered" evidence="1">
    <location>
        <begin position="1"/>
        <end position="55"/>
    </location>
</feature>
<protein>
    <recommendedName>
        <fullName evidence="2">Death domain-containing protein</fullName>
    </recommendedName>
</protein>